<dbReference type="Proteomes" id="UP000216188">
    <property type="component" value="Unassembled WGS sequence"/>
</dbReference>
<evidence type="ECO:0000313" key="3">
    <source>
        <dbReference type="Proteomes" id="UP000216188"/>
    </source>
</evidence>
<sequence length="202" mass="21916">MKTLNLVIALAAATFISFTAGAADQLWVKIGAIERKTCPSDKCGTVGKLFFRESARILETQNGWGRVTRVYDASCSGGKSQYVDSGRAVCDKANGIVDGKFAEWIKLDGLSKERPAPAKAGNSAIEQALKDSDRYEDHKDRFIAAADALMTSGQCTLQDFIDEGGWMRSTQKSRGVGIYFTYCDGGSKRVYLDVNTGKVSTN</sequence>
<evidence type="ECO:0000313" key="2">
    <source>
        <dbReference type="EMBL" id="OYR30926.1"/>
    </source>
</evidence>
<dbReference type="EMBL" id="NNRM01000001">
    <property type="protein sequence ID" value="OYR30926.1"/>
    <property type="molecule type" value="Genomic_DNA"/>
</dbReference>
<accession>A0A256GW07</accession>
<name>A0A256GW07_9HYPH</name>
<comment type="caution">
    <text evidence="2">The sequence shown here is derived from an EMBL/GenBank/DDBJ whole genome shotgun (WGS) entry which is preliminary data.</text>
</comment>
<protein>
    <submittedName>
        <fullName evidence="2">Uncharacterized protein</fullName>
    </submittedName>
</protein>
<evidence type="ECO:0000256" key="1">
    <source>
        <dbReference type="SAM" id="SignalP"/>
    </source>
</evidence>
<feature type="chain" id="PRO_5012265392" evidence="1">
    <location>
        <begin position="23"/>
        <end position="202"/>
    </location>
</feature>
<keyword evidence="3" id="KW-1185">Reference proteome</keyword>
<dbReference type="RefSeq" id="WP_094542991.1">
    <property type="nucleotide sequence ID" value="NZ_JBHEEM010000023.1"/>
</dbReference>
<keyword evidence="1" id="KW-0732">Signal</keyword>
<proteinExistence type="predicted"/>
<reference evidence="2 3" key="1">
    <citation type="submission" date="2017-07" db="EMBL/GenBank/DDBJ databases">
        <title>Phylogenetic study on the rhizospheric bacterium Ochrobactrum sp. A44.</title>
        <authorList>
            <person name="Krzyzanowska D.M."/>
            <person name="Ossowicki A."/>
            <person name="Rajewska M."/>
            <person name="Maciag T."/>
            <person name="Kaczynski Z."/>
            <person name="Czerwicka M."/>
            <person name="Jafra S."/>
        </authorList>
    </citation>
    <scope>NUCLEOTIDE SEQUENCE [LARGE SCALE GENOMIC DNA]</scope>
    <source>
        <strain evidence="2 3">CCUG 30717</strain>
    </source>
</reference>
<dbReference type="AlphaFoldDB" id="A0A256GW07"/>
<feature type="signal peptide" evidence="1">
    <location>
        <begin position="1"/>
        <end position="22"/>
    </location>
</feature>
<organism evidence="2 3">
    <name type="scientific">Brucella pseudogrignonensis</name>
    <dbReference type="NCBI Taxonomy" id="419475"/>
    <lineage>
        <taxon>Bacteria</taxon>
        <taxon>Pseudomonadati</taxon>
        <taxon>Pseudomonadota</taxon>
        <taxon>Alphaproteobacteria</taxon>
        <taxon>Hyphomicrobiales</taxon>
        <taxon>Brucellaceae</taxon>
        <taxon>Brucella/Ochrobactrum group</taxon>
        <taxon>Brucella</taxon>
    </lineage>
</organism>
<gene>
    <name evidence="2" type="ORF">CEV34_0016</name>
</gene>